<dbReference type="InterPro" id="IPR050865">
    <property type="entry name" value="BEACH_Domain"/>
</dbReference>
<keyword evidence="1" id="KW-0472">Membrane</keyword>
<dbReference type="Proteomes" id="UP000054217">
    <property type="component" value="Unassembled WGS sequence"/>
</dbReference>
<feature type="transmembrane region" description="Helical" evidence="1">
    <location>
        <begin position="28"/>
        <end position="48"/>
    </location>
</feature>
<dbReference type="OrthoDB" id="26681at2759"/>
<dbReference type="EMBL" id="KN831946">
    <property type="protein sequence ID" value="KIO13711.1"/>
    <property type="molecule type" value="Genomic_DNA"/>
</dbReference>
<dbReference type="HOGENOM" id="CLU_1897057_0_0_1"/>
<protein>
    <recommendedName>
        <fullName evidence="2">BEACH domain-containing protein</fullName>
    </recommendedName>
</protein>
<dbReference type="Gene3D" id="1.10.1540.10">
    <property type="entry name" value="BEACH domain"/>
    <property type="match status" value="1"/>
</dbReference>
<sequence>MGTLTDTRREIAESPYNNLESYRSPLPVLRAMIVCHYLIWLAPFTGMFRTLQGEDWDLLDRLFSVIERSYRFASQDVRGDVRELIPEFFSCPEFLENLSRLNFGVLHSMGEKIDDSSCLRGQKTTRSSLAYTDM</sequence>
<name>A0A0C3PWI0_PISTI</name>
<keyword evidence="1" id="KW-0812">Transmembrane</keyword>
<reference evidence="3 4" key="1">
    <citation type="submission" date="2014-04" db="EMBL/GenBank/DDBJ databases">
        <authorList>
            <consortium name="DOE Joint Genome Institute"/>
            <person name="Kuo A."/>
            <person name="Kohler A."/>
            <person name="Costa M.D."/>
            <person name="Nagy L.G."/>
            <person name="Floudas D."/>
            <person name="Copeland A."/>
            <person name="Barry K.W."/>
            <person name="Cichocki N."/>
            <person name="Veneault-Fourrey C."/>
            <person name="LaButti K."/>
            <person name="Lindquist E.A."/>
            <person name="Lipzen A."/>
            <person name="Lundell T."/>
            <person name="Morin E."/>
            <person name="Murat C."/>
            <person name="Sun H."/>
            <person name="Tunlid A."/>
            <person name="Henrissat B."/>
            <person name="Grigoriev I.V."/>
            <person name="Hibbett D.S."/>
            <person name="Martin F."/>
            <person name="Nordberg H.P."/>
            <person name="Cantor M.N."/>
            <person name="Hua S.X."/>
        </authorList>
    </citation>
    <scope>NUCLEOTIDE SEQUENCE [LARGE SCALE GENOMIC DNA]</scope>
    <source>
        <strain evidence="3 4">Marx 270</strain>
    </source>
</reference>
<reference evidence="4" key="2">
    <citation type="submission" date="2015-01" db="EMBL/GenBank/DDBJ databases">
        <title>Evolutionary Origins and Diversification of the Mycorrhizal Mutualists.</title>
        <authorList>
            <consortium name="DOE Joint Genome Institute"/>
            <consortium name="Mycorrhizal Genomics Consortium"/>
            <person name="Kohler A."/>
            <person name="Kuo A."/>
            <person name="Nagy L.G."/>
            <person name="Floudas D."/>
            <person name="Copeland A."/>
            <person name="Barry K.W."/>
            <person name="Cichocki N."/>
            <person name="Veneault-Fourrey C."/>
            <person name="LaButti K."/>
            <person name="Lindquist E.A."/>
            <person name="Lipzen A."/>
            <person name="Lundell T."/>
            <person name="Morin E."/>
            <person name="Murat C."/>
            <person name="Riley R."/>
            <person name="Ohm R."/>
            <person name="Sun H."/>
            <person name="Tunlid A."/>
            <person name="Henrissat B."/>
            <person name="Grigoriev I.V."/>
            <person name="Hibbett D.S."/>
            <person name="Martin F."/>
        </authorList>
    </citation>
    <scope>NUCLEOTIDE SEQUENCE [LARGE SCALE GENOMIC DNA]</scope>
    <source>
        <strain evidence="4">Marx 270</strain>
    </source>
</reference>
<proteinExistence type="predicted"/>
<dbReference type="PROSITE" id="PS50197">
    <property type="entry name" value="BEACH"/>
    <property type="match status" value="1"/>
</dbReference>
<dbReference type="InterPro" id="IPR000409">
    <property type="entry name" value="BEACH_dom"/>
</dbReference>
<keyword evidence="1" id="KW-1133">Transmembrane helix</keyword>
<dbReference type="AlphaFoldDB" id="A0A0C3PWI0"/>
<organism evidence="3 4">
    <name type="scientific">Pisolithus tinctorius Marx 270</name>
    <dbReference type="NCBI Taxonomy" id="870435"/>
    <lineage>
        <taxon>Eukaryota</taxon>
        <taxon>Fungi</taxon>
        <taxon>Dikarya</taxon>
        <taxon>Basidiomycota</taxon>
        <taxon>Agaricomycotina</taxon>
        <taxon>Agaricomycetes</taxon>
        <taxon>Agaricomycetidae</taxon>
        <taxon>Boletales</taxon>
        <taxon>Sclerodermatineae</taxon>
        <taxon>Pisolithaceae</taxon>
        <taxon>Pisolithus</taxon>
    </lineage>
</organism>
<keyword evidence="4" id="KW-1185">Reference proteome</keyword>
<evidence type="ECO:0000259" key="2">
    <source>
        <dbReference type="PROSITE" id="PS50197"/>
    </source>
</evidence>
<feature type="domain" description="BEACH" evidence="2">
    <location>
        <begin position="1"/>
        <end position="134"/>
    </location>
</feature>
<gene>
    <name evidence="3" type="ORF">M404DRAFT_593378</name>
</gene>
<dbReference type="STRING" id="870435.A0A0C3PWI0"/>
<dbReference type="SUPFAM" id="SSF81837">
    <property type="entry name" value="BEACH domain"/>
    <property type="match status" value="1"/>
</dbReference>
<accession>A0A0C3PWI0</accession>
<evidence type="ECO:0000256" key="1">
    <source>
        <dbReference type="SAM" id="Phobius"/>
    </source>
</evidence>
<dbReference type="InterPro" id="IPR036372">
    <property type="entry name" value="BEACH_dom_sf"/>
</dbReference>
<evidence type="ECO:0000313" key="4">
    <source>
        <dbReference type="Proteomes" id="UP000054217"/>
    </source>
</evidence>
<dbReference type="PANTHER" id="PTHR13743">
    <property type="entry name" value="BEIGE/BEACH-RELATED"/>
    <property type="match status" value="1"/>
</dbReference>
<dbReference type="Pfam" id="PF02138">
    <property type="entry name" value="Beach"/>
    <property type="match status" value="1"/>
</dbReference>
<evidence type="ECO:0000313" key="3">
    <source>
        <dbReference type="EMBL" id="KIO13711.1"/>
    </source>
</evidence>
<dbReference type="SMART" id="SM01026">
    <property type="entry name" value="Beach"/>
    <property type="match status" value="1"/>
</dbReference>
<dbReference type="InParanoid" id="A0A0C3PWI0"/>